<dbReference type="Pfam" id="PF07715">
    <property type="entry name" value="Plug"/>
    <property type="match status" value="1"/>
</dbReference>
<dbReference type="Proteomes" id="UP000256321">
    <property type="component" value="Unassembled WGS sequence"/>
</dbReference>
<evidence type="ECO:0000256" key="5">
    <source>
        <dbReference type="ARBA" id="ARBA00023136"/>
    </source>
</evidence>
<evidence type="ECO:0000313" key="11">
    <source>
        <dbReference type="Proteomes" id="UP000256321"/>
    </source>
</evidence>
<evidence type="ECO:0000256" key="3">
    <source>
        <dbReference type="ARBA" id="ARBA00022452"/>
    </source>
</evidence>
<dbReference type="GO" id="GO:0009279">
    <property type="term" value="C:cell outer membrane"/>
    <property type="evidence" value="ECO:0007669"/>
    <property type="project" value="UniProtKB-SubCell"/>
</dbReference>
<feature type="domain" description="Secretin/TonB short N-terminal" evidence="8">
    <location>
        <begin position="74"/>
        <end position="125"/>
    </location>
</feature>
<dbReference type="SUPFAM" id="SSF56935">
    <property type="entry name" value="Porins"/>
    <property type="match status" value="1"/>
</dbReference>
<proteinExistence type="inferred from homology"/>
<dbReference type="NCBIfam" id="TIGR04057">
    <property type="entry name" value="SusC_RagA_signa"/>
    <property type="match status" value="1"/>
</dbReference>
<dbReference type="NCBIfam" id="TIGR04056">
    <property type="entry name" value="OMP_RagA_SusC"/>
    <property type="match status" value="1"/>
</dbReference>
<dbReference type="Pfam" id="PF13715">
    <property type="entry name" value="CarbopepD_reg_2"/>
    <property type="match status" value="1"/>
</dbReference>
<dbReference type="EMBL" id="QREV01000043">
    <property type="protein sequence ID" value="RDU48282.1"/>
    <property type="molecule type" value="Genomic_DNA"/>
</dbReference>
<dbReference type="InterPro" id="IPR012910">
    <property type="entry name" value="Plug_dom"/>
</dbReference>
<evidence type="ECO:0000256" key="4">
    <source>
        <dbReference type="ARBA" id="ARBA00022692"/>
    </source>
</evidence>
<organism evidence="10 11">
    <name type="scientific">Parabacteroides acidifaciens</name>
    <dbReference type="NCBI Taxonomy" id="2290935"/>
    <lineage>
        <taxon>Bacteria</taxon>
        <taxon>Pseudomonadati</taxon>
        <taxon>Bacteroidota</taxon>
        <taxon>Bacteroidia</taxon>
        <taxon>Bacteroidales</taxon>
        <taxon>Tannerellaceae</taxon>
        <taxon>Parabacteroides</taxon>
    </lineage>
</organism>
<dbReference type="InterPro" id="IPR011662">
    <property type="entry name" value="Secretin/TonB_short_N"/>
</dbReference>
<dbReference type="InterPro" id="IPR039426">
    <property type="entry name" value="TonB-dep_rcpt-like"/>
</dbReference>
<evidence type="ECO:0000259" key="8">
    <source>
        <dbReference type="SMART" id="SM00965"/>
    </source>
</evidence>
<dbReference type="Gene3D" id="2.40.170.20">
    <property type="entry name" value="TonB-dependent receptor, beta-barrel domain"/>
    <property type="match status" value="1"/>
</dbReference>
<reference evidence="9 12" key="2">
    <citation type="submission" date="2020-08" db="EMBL/GenBank/DDBJ databases">
        <title>Genome public.</title>
        <authorList>
            <person name="Liu C."/>
            <person name="Sun Q."/>
        </authorList>
    </citation>
    <scope>NUCLEOTIDE SEQUENCE [LARGE SCALE GENOMIC DNA]</scope>
    <source>
        <strain evidence="9 12">426_9</strain>
    </source>
</reference>
<dbReference type="InterPro" id="IPR037066">
    <property type="entry name" value="Plug_dom_sf"/>
</dbReference>
<protein>
    <submittedName>
        <fullName evidence="10">SusC/RagA family TonB-linked outer membrane protein</fullName>
    </submittedName>
    <submittedName>
        <fullName evidence="9">TonB-dependent receptor</fullName>
    </submittedName>
</protein>
<dbReference type="SUPFAM" id="SSF49464">
    <property type="entry name" value="Carboxypeptidase regulatory domain-like"/>
    <property type="match status" value="1"/>
</dbReference>
<keyword evidence="5 7" id="KW-0472">Membrane</keyword>
<evidence type="ECO:0000313" key="9">
    <source>
        <dbReference type="EMBL" id="MBC8603016.1"/>
    </source>
</evidence>
<keyword evidence="12" id="KW-1185">Reference proteome</keyword>
<dbReference type="InterPro" id="IPR023997">
    <property type="entry name" value="TonB-dep_OMP_SusC/RagA_CS"/>
</dbReference>
<dbReference type="InterPro" id="IPR008969">
    <property type="entry name" value="CarboxyPept-like_regulatory"/>
</dbReference>
<accession>A0A3D8HCB9</accession>
<dbReference type="InterPro" id="IPR036942">
    <property type="entry name" value="Beta-barrel_TonB_sf"/>
</dbReference>
<evidence type="ECO:0000256" key="2">
    <source>
        <dbReference type="ARBA" id="ARBA00022448"/>
    </source>
</evidence>
<comment type="caution">
    <text evidence="10">The sequence shown here is derived from an EMBL/GenBank/DDBJ whole genome shotgun (WGS) entry which is preliminary data.</text>
</comment>
<name>A0A3D8HCB9_9BACT</name>
<dbReference type="FunFam" id="2.60.40.1120:FF:000003">
    <property type="entry name" value="Outer membrane protein Omp121"/>
    <property type="match status" value="1"/>
</dbReference>
<dbReference type="Gene3D" id="2.170.130.10">
    <property type="entry name" value="TonB-dependent receptor, plug domain"/>
    <property type="match status" value="1"/>
</dbReference>
<dbReference type="Pfam" id="PF07660">
    <property type="entry name" value="STN"/>
    <property type="match status" value="1"/>
</dbReference>
<evidence type="ECO:0000256" key="6">
    <source>
        <dbReference type="ARBA" id="ARBA00023237"/>
    </source>
</evidence>
<keyword evidence="2 7" id="KW-0813">Transport</keyword>
<keyword evidence="6 7" id="KW-0998">Cell outer membrane</keyword>
<dbReference type="EMBL" id="JACRTI010000043">
    <property type="protein sequence ID" value="MBC8603016.1"/>
    <property type="molecule type" value="Genomic_DNA"/>
</dbReference>
<dbReference type="InterPro" id="IPR023996">
    <property type="entry name" value="TonB-dep_OMP_SusC/RagA"/>
</dbReference>
<dbReference type="Proteomes" id="UP000629596">
    <property type="component" value="Unassembled WGS sequence"/>
</dbReference>
<sequence>MKNTQQFKNSKCYFILIRKIPIFMRITIILLFITILQAGAITTSLYSQSASISLNMKNATIEEVLNAIEQETEFYFLYNSKLINVDRKVNLHVESKSIDSVLEQLFATTDVIYKVEDRQIILSKNEFVINERLQNNKSIQGVIVDEKGESVIGASIMEKGTNNGTISDIDGKFTLNVSDNAVLLVSYIGYLTQTINTANQTTFNIILHEDMQAIDEVVVVGYGVMKKKLVTGATTQIKGGEITKKNTSTVLDALKGQTPGVSIQRLSAQPGDGFKVSIRGLGTTGNSSPLFIVDGVTVPDIDNLNPSDIETIDVLKDASSAAIYGARASNGVVLIGTKKGVIGKPTVTYDGYFGIQNIAKKLNYLNAQDYLMLMSEFYTNNDAPIPDYASMISGYDDIVSGKWNGSNWLHETTNKNAPIHSHSINVSGGTEQSIYSLGLSLYSQEGIVGKPATPTFDRYTFQVNTETTLLKNSNFDILKIGENLNYNNRSRRVSVSPNSANQNSFASIMSGVPVIQVYNPDPTSPGLYPAYFPYDKYGGPTGIAPTAPNPLAYLEYARSGNRSRANSLNGNVYLSFQPIKNLIFRSSFGINHYSESYRQYVPKYFLTATTTSSYYINSIDRTTQTMSTGLTWMFENTLSYSLDVKKNHFDFLLGTSAEKSGIGENISGSNGNSLFNDFDYAYLVNNKTIDPSMTTLTGSPLTPGRLLSFFGRVSYDYNQTYMATVVLRADGSSNFAKGSQWGYFPSVSVGWSIINEDFMEFARKWINQFKLRASWGQNGNQSISPFQYLSTISFSDANFYNYSDKSKYTSGGYPNIIANKDVTWETSEQVDIGFDSYLLDSKLGVTFDWYKKTTRDWLIRAPILASDGTGAPYVNGGNVQNKGYEIALSWRDNIKGFSYSITPNVTFQKNKVTKINNPEGIIHGPNGTLHADQTEAYRAQVGYPIGYFWGLKSNGLFQNQSEIDNYKNAEGAVIQPNAKPGDMRFVDQNGDGVIDQEDNVNLGDPNPNCIFGISLDLSYKGFDFNAIANGMAGNQIMWNYFNNNNHGVYNWMDIALNRWHGEGTSNSYPRINTGSTQDVRMSDRFVANADYIRLTNLTLGYDFCQLWKKMPLKQLRFYVSVQNLFTITSYKGFNPEVGNSGPNSGNWAGGVDTSPYPLARTVMFGITIKH</sequence>
<evidence type="ECO:0000256" key="1">
    <source>
        <dbReference type="ARBA" id="ARBA00004571"/>
    </source>
</evidence>
<dbReference type="PROSITE" id="PS52016">
    <property type="entry name" value="TONB_DEPENDENT_REC_3"/>
    <property type="match status" value="1"/>
</dbReference>
<evidence type="ECO:0000313" key="12">
    <source>
        <dbReference type="Proteomes" id="UP000629596"/>
    </source>
</evidence>
<dbReference type="AlphaFoldDB" id="A0A3D8HCB9"/>
<gene>
    <name evidence="10" type="ORF">DWU89_15345</name>
    <name evidence="9" type="ORF">H8784_14970</name>
</gene>
<evidence type="ECO:0000256" key="7">
    <source>
        <dbReference type="PROSITE-ProRule" id="PRU01360"/>
    </source>
</evidence>
<keyword evidence="4 7" id="KW-0812">Transmembrane</keyword>
<comment type="subcellular location">
    <subcellularLocation>
        <location evidence="1 7">Cell outer membrane</location>
        <topology evidence="1 7">Multi-pass membrane protein</topology>
    </subcellularLocation>
</comment>
<dbReference type="SMART" id="SM00965">
    <property type="entry name" value="STN"/>
    <property type="match status" value="1"/>
</dbReference>
<keyword evidence="3 7" id="KW-1134">Transmembrane beta strand</keyword>
<reference evidence="10 11" key="1">
    <citation type="submission" date="2018-07" db="EMBL/GenBank/DDBJ databases">
        <title>Parabacteroides acidifaciens nov. sp., isolated from human feces.</title>
        <authorList>
            <person name="Wang Y.J."/>
        </authorList>
    </citation>
    <scope>NUCLEOTIDE SEQUENCE [LARGE SCALE GENOMIC DNA]</scope>
    <source>
        <strain evidence="10 11">426-9</strain>
    </source>
</reference>
<evidence type="ECO:0000313" key="10">
    <source>
        <dbReference type="EMBL" id="RDU48282.1"/>
    </source>
</evidence>
<comment type="similarity">
    <text evidence="7">Belongs to the TonB-dependent receptor family.</text>
</comment>
<dbReference type="Gene3D" id="2.60.40.1120">
    <property type="entry name" value="Carboxypeptidase-like, regulatory domain"/>
    <property type="match status" value="1"/>
</dbReference>
<keyword evidence="9" id="KW-0675">Receptor</keyword>